<evidence type="ECO:0000256" key="1">
    <source>
        <dbReference type="SAM" id="Phobius"/>
    </source>
</evidence>
<keyword evidence="1" id="KW-0812">Transmembrane</keyword>
<keyword evidence="1" id="KW-1133">Transmembrane helix</keyword>
<protein>
    <submittedName>
        <fullName evidence="2">Uncharacterized protein Dk84</fullName>
    </submittedName>
</protein>
<gene>
    <name evidence="2" type="primary">Dk84</name>
</gene>
<accession>H1A8M6</accession>
<evidence type="ECO:0000313" key="2">
    <source>
        <dbReference type="EMBL" id="BAL46497.1"/>
    </source>
</evidence>
<feature type="transmembrane region" description="Helical" evidence="1">
    <location>
        <begin position="429"/>
        <end position="455"/>
    </location>
</feature>
<dbReference type="EMBL" id="AB514524">
    <property type="protein sequence ID" value="BAL46497.1"/>
    <property type="molecule type" value="mRNA"/>
</dbReference>
<dbReference type="AlphaFoldDB" id="H1A8M6"/>
<sequence>MGQRNMLFNSQMMDLQMDQQAPSRTFPEPTVIPMGVPNFLQPNVPAMFPATGTPANFDTRHPLDSHENAILYGMAPYNAFQHHHPARDLDFGVPVASNYCNPYMTPGCRMIPLPINQVSHDQLPSQSNCGIIGVPADDYRRNSYIMDGVRGSFKRKTAEGIPGSFQYCNASVGSSSAVYPMSVRPDPGVSMVDASSFPLPEYRGNDIPAVMEVGSHRSARRGAIQPDTMLSHNPNQSIRANFPGHPFQTASSPWLGQHFSSGGGGGTLTWSQAPPVTFLHGSVNAGLPDTGSMGAQGYQEAARNRSSATLLQHPPIHQGQPNLYHLPQPMLGVRGQNINFIMPIGTSSHRLPTNSTSQNIMNPFPDAVGVGPRYLAAVPPTGLGVYHPLQRAVMPEATVRHQDLPHLRVLPVDVIFYILPYSQSFFNQVILLFGVELCYMLVIMVHVIMMALLLLSCIKWLNSFC</sequence>
<name>H1A8M6_DIOKA</name>
<keyword evidence="1" id="KW-0472">Membrane</keyword>
<reference evidence="2" key="1">
    <citation type="submission" date="2009-08" db="EMBL/GenBank/DDBJ databases">
        <title>Isolation of cDNA clones corresponding to genes that are regulated in response to water stress in the calyx of persimmon fruit (Diospyros kaki Thunb.).</title>
        <authorList>
            <person name="Mita S."/>
            <person name="Kubo Y."/>
            <person name="Inaba A."/>
            <person name="Nakano R."/>
        </authorList>
    </citation>
    <scope>NUCLEOTIDE SEQUENCE</scope>
</reference>
<organism evidence="2">
    <name type="scientific">Diospyros kaki</name>
    <name type="common">Kaki persimmon</name>
    <name type="synonym">Diospyros chinensis</name>
    <dbReference type="NCBI Taxonomy" id="35925"/>
    <lineage>
        <taxon>Eukaryota</taxon>
        <taxon>Viridiplantae</taxon>
        <taxon>Streptophyta</taxon>
        <taxon>Embryophyta</taxon>
        <taxon>Tracheophyta</taxon>
        <taxon>Spermatophyta</taxon>
        <taxon>Magnoliopsida</taxon>
        <taxon>eudicotyledons</taxon>
        <taxon>Gunneridae</taxon>
        <taxon>Pentapetalae</taxon>
        <taxon>asterids</taxon>
        <taxon>Ericales</taxon>
        <taxon>Ebenaceae</taxon>
        <taxon>Diospyros</taxon>
    </lineage>
</organism>
<proteinExistence type="evidence at transcript level"/>